<dbReference type="AlphaFoldDB" id="A0A432YF92"/>
<dbReference type="GO" id="GO:0016020">
    <property type="term" value="C:membrane"/>
    <property type="evidence" value="ECO:0007669"/>
    <property type="project" value="InterPro"/>
</dbReference>
<dbReference type="Gene3D" id="3.40.50.12580">
    <property type="match status" value="1"/>
</dbReference>
<dbReference type="Pfam" id="PF04464">
    <property type="entry name" value="Glyphos_transf"/>
    <property type="match status" value="1"/>
</dbReference>
<name>A0A432YF92_9GAMM</name>
<dbReference type="EMBL" id="PIPZ01000002">
    <property type="protein sequence ID" value="RUO59622.1"/>
    <property type="molecule type" value="Genomic_DNA"/>
</dbReference>
<dbReference type="RefSeq" id="WP_126759394.1">
    <property type="nucleotide sequence ID" value="NZ_PIPZ01000002.1"/>
</dbReference>
<gene>
    <name evidence="1" type="ORF">CWI76_05660</name>
</gene>
<dbReference type="OrthoDB" id="2334812at2"/>
<accession>A0A432YF92</accession>
<sequence length="431" mass="50944">MITILKRIVPASIKEGLVRLKTTTINNWRKRNLALKMRAKHFQLLTKLKNKESITVVFIVIHKSVWKVDSIFKRMLKDDFFEPIILICPYVSYGTENAFESMEDAFSFFSSKGYPVVSSYNYKEGNWLSLEDLNTDIVFFTNPHNLTRREYYESAYFNYLTCYVPYSHDISRYNNYQTQYNQFFHNAMWKIFAPHHEDLEIFREYSQAKASNVVVTGYPAGEGFFLKLGNNPWKEQEKSKLKIIWAPHHTIDGGDLMLSTFLHYAEHFMNIVKSYEDKVQFAFKPHPILKSKLYNLPGWGRKKTDDYYKFWEEEKNTQLEDGDYEDLFRWSDGMIHDSGSFLAEYHYVKKPVLYLCNANVEQFLNPFGISALRSCKKGYDINDIIKFIESLLAGDLMHDDKFYINHVNPYFVNEMPSEKIINIIKSECRIK</sequence>
<dbReference type="SUPFAM" id="SSF53756">
    <property type="entry name" value="UDP-Glycosyltransferase/glycogen phosphorylase"/>
    <property type="match status" value="1"/>
</dbReference>
<comment type="caution">
    <text evidence="1">The sequence shown here is derived from an EMBL/GenBank/DDBJ whole genome shotgun (WGS) entry which is preliminary data.</text>
</comment>
<evidence type="ECO:0000313" key="2">
    <source>
        <dbReference type="Proteomes" id="UP000288127"/>
    </source>
</evidence>
<protein>
    <recommendedName>
        <fullName evidence="3">CDP-glycerol--glycerophosphate glycerophosphotransferase</fullName>
    </recommendedName>
</protein>
<evidence type="ECO:0000313" key="1">
    <source>
        <dbReference type="EMBL" id="RUO59622.1"/>
    </source>
</evidence>
<proteinExistence type="predicted"/>
<dbReference type="Proteomes" id="UP000288127">
    <property type="component" value="Unassembled WGS sequence"/>
</dbReference>
<organism evidence="1 2">
    <name type="scientific">Pseudidiomarina marina</name>
    <dbReference type="NCBI Taxonomy" id="502366"/>
    <lineage>
        <taxon>Bacteria</taxon>
        <taxon>Pseudomonadati</taxon>
        <taxon>Pseudomonadota</taxon>
        <taxon>Gammaproteobacteria</taxon>
        <taxon>Alteromonadales</taxon>
        <taxon>Idiomarinaceae</taxon>
        <taxon>Pseudidiomarina</taxon>
    </lineage>
</organism>
<reference evidence="2" key="1">
    <citation type="journal article" date="2018" name="Front. Microbiol.">
        <title>Genome-Based Analysis Reveals the Taxonomy and Diversity of the Family Idiomarinaceae.</title>
        <authorList>
            <person name="Liu Y."/>
            <person name="Lai Q."/>
            <person name="Shao Z."/>
        </authorList>
    </citation>
    <scope>NUCLEOTIDE SEQUENCE [LARGE SCALE GENOMIC DNA]</scope>
    <source>
        <strain evidence="2">PIM1</strain>
    </source>
</reference>
<keyword evidence="2" id="KW-1185">Reference proteome</keyword>
<dbReference type="InterPro" id="IPR007554">
    <property type="entry name" value="Glycerophosphate_synth"/>
</dbReference>
<dbReference type="GO" id="GO:0047355">
    <property type="term" value="F:CDP-glycerol glycerophosphotransferase activity"/>
    <property type="evidence" value="ECO:0007669"/>
    <property type="project" value="InterPro"/>
</dbReference>
<dbReference type="InterPro" id="IPR043148">
    <property type="entry name" value="TagF_C"/>
</dbReference>
<evidence type="ECO:0008006" key="3">
    <source>
        <dbReference type="Google" id="ProtNLM"/>
    </source>
</evidence>